<keyword evidence="3" id="KW-1185">Reference proteome</keyword>
<dbReference type="SUPFAM" id="SSF55298">
    <property type="entry name" value="YjgF-like"/>
    <property type="match status" value="1"/>
</dbReference>
<dbReference type="EC" id="3.5.99.10" evidence="2"/>
<evidence type="ECO:0000256" key="1">
    <source>
        <dbReference type="ARBA" id="ARBA00010552"/>
    </source>
</evidence>
<dbReference type="Gene3D" id="3.30.1330.40">
    <property type="entry name" value="RutC-like"/>
    <property type="match status" value="1"/>
</dbReference>
<dbReference type="GO" id="GO:0120241">
    <property type="term" value="F:2-iminobutanoate/2-iminopropanoate deaminase"/>
    <property type="evidence" value="ECO:0007669"/>
    <property type="project" value="UniProtKB-EC"/>
</dbReference>
<keyword evidence="2" id="KW-0378">Hydrolase</keyword>
<comment type="similarity">
    <text evidence="1">Belongs to the RutC family.</text>
</comment>
<gene>
    <name evidence="2" type="ORF">FHU40_003290</name>
</gene>
<evidence type="ECO:0000313" key="2">
    <source>
        <dbReference type="EMBL" id="MBB3043472.1"/>
    </source>
</evidence>
<dbReference type="AlphaFoldDB" id="A0A7W4Z232"/>
<name>A0A7W4Z232_9ACTN</name>
<dbReference type="PANTHER" id="PTHR11803:SF58">
    <property type="entry name" value="PROTEIN HMF1-RELATED"/>
    <property type="match status" value="1"/>
</dbReference>
<evidence type="ECO:0000313" key="3">
    <source>
        <dbReference type="Proteomes" id="UP000589626"/>
    </source>
</evidence>
<dbReference type="InterPro" id="IPR035959">
    <property type="entry name" value="RutC-like_sf"/>
</dbReference>
<dbReference type="GO" id="GO:0005829">
    <property type="term" value="C:cytosol"/>
    <property type="evidence" value="ECO:0007669"/>
    <property type="project" value="TreeGrafter"/>
</dbReference>
<protein>
    <submittedName>
        <fullName evidence="2">2-iminobutanoate/2-iminopropanoate deaminase</fullName>
        <ecNumber evidence="2">3.5.99.10</ecNumber>
    </submittedName>
</protein>
<dbReference type="Proteomes" id="UP000589626">
    <property type="component" value="Unassembled WGS sequence"/>
</dbReference>
<proteinExistence type="inferred from homology"/>
<accession>A0A7W4Z232</accession>
<dbReference type="EMBL" id="JACHWR010000002">
    <property type="protein sequence ID" value="MBB3043472.1"/>
    <property type="molecule type" value="Genomic_DNA"/>
</dbReference>
<dbReference type="CDD" id="cd00448">
    <property type="entry name" value="YjgF_YER057c_UK114_family"/>
    <property type="match status" value="1"/>
</dbReference>
<sequence length="133" mass="14507">MKKLDRRYIGHAENGLGFSISAGLRQGNLVFVSGAGTIDEDGRVPEALRNDTAAQTRLTLDEIDRVLREAGGSLEDAVMFTVFLGNAADFPAMNQVWTERFKDLRPTRTTVGVELMDPDLCVEINAIAVIDPA</sequence>
<reference evidence="2 3" key="1">
    <citation type="submission" date="2020-08" db="EMBL/GenBank/DDBJ databases">
        <title>Sequencing the genomes of 1000 actinobacteria strains.</title>
        <authorList>
            <person name="Klenk H.-P."/>
        </authorList>
    </citation>
    <scope>NUCLEOTIDE SEQUENCE [LARGE SCALE GENOMIC DNA]</scope>
    <source>
        <strain evidence="2 3">DSM 105498</strain>
    </source>
</reference>
<dbReference type="PANTHER" id="PTHR11803">
    <property type="entry name" value="2-IMINOBUTANOATE/2-IMINOPROPANOATE DEAMINASE RIDA"/>
    <property type="match status" value="1"/>
</dbReference>
<dbReference type="RefSeq" id="WP_183593291.1">
    <property type="nucleotide sequence ID" value="NZ_JACHWR010000002.1"/>
</dbReference>
<comment type="caution">
    <text evidence="2">The sequence shown here is derived from an EMBL/GenBank/DDBJ whole genome shotgun (WGS) entry which is preliminary data.</text>
</comment>
<organism evidence="2 3">
    <name type="scientific">Nocardioides soli</name>
    <dbReference type="NCBI Taxonomy" id="1036020"/>
    <lineage>
        <taxon>Bacteria</taxon>
        <taxon>Bacillati</taxon>
        <taxon>Actinomycetota</taxon>
        <taxon>Actinomycetes</taxon>
        <taxon>Propionibacteriales</taxon>
        <taxon>Nocardioidaceae</taxon>
        <taxon>Nocardioides</taxon>
    </lineage>
</organism>
<dbReference type="Pfam" id="PF01042">
    <property type="entry name" value="Ribonuc_L-PSP"/>
    <property type="match status" value="1"/>
</dbReference>
<dbReference type="InterPro" id="IPR006175">
    <property type="entry name" value="YjgF/YER057c/UK114"/>
</dbReference>